<evidence type="ECO:0000259" key="4">
    <source>
        <dbReference type="Pfam" id="PF22921"/>
    </source>
</evidence>
<feature type="domain" description="LicD/FKTN/FKRP nucleotidyltransferase" evidence="3">
    <location>
        <begin position="359"/>
        <end position="449"/>
    </location>
</feature>
<feature type="signal peptide" evidence="2">
    <location>
        <begin position="1"/>
        <end position="29"/>
    </location>
</feature>
<dbReference type="Pfam" id="PF22921">
    <property type="entry name" value="FKRP_N"/>
    <property type="match status" value="1"/>
</dbReference>
<feature type="compositionally biased region" description="Basic and acidic residues" evidence="1">
    <location>
        <begin position="44"/>
        <end position="54"/>
    </location>
</feature>
<dbReference type="Pfam" id="PF04991">
    <property type="entry name" value="LicD"/>
    <property type="match status" value="1"/>
</dbReference>
<organism evidence="5 6">
    <name type="scientific">Actinia tenebrosa</name>
    <name type="common">Australian red waratah sea anemone</name>
    <dbReference type="NCBI Taxonomy" id="6105"/>
    <lineage>
        <taxon>Eukaryota</taxon>
        <taxon>Metazoa</taxon>
        <taxon>Cnidaria</taxon>
        <taxon>Anthozoa</taxon>
        <taxon>Hexacorallia</taxon>
        <taxon>Actiniaria</taxon>
        <taxon>Actiniidae</taxon>
        <taxon>Actinia</taxon>
    </lineage>
</organism>
<dbReference type="RefSeq" id="XP_031572717.1">
    <property type="nucleotide sequence ID" value="XM_031716857.1"/>
</dbReference>
<dbReference type="InterPro" id="IPR052613">
    <property type="entry name" value="LicD_transferase"/>
</dbReference>
<dbReference type="Proteomes" id="UP000515163">
    <property type="component" value="Unplaced"/>
</dbReference>
<gene>
    <name evidence="6" type="primary">LOC116306763</name>
</gene>
<accession>A0A6P8IZV7</accession>
<sequence length="531" mass="61441">MPITRFQALLVCAILCNCAVLFYISHVQSTDEALNPHTRPKLSHAPESHSKSSSDYFHDVKTFQNEVTVVIMEFEDYENDIPRSVQSVLDVFPKINIFVLSNRRPYPPLDLPWDNVQLVVEEIPPDQKQSSGRPENYITTPYVLVMPDGTRFDSAKLPLSMLGALKETSTSNSKIVAVPLDSREPLQCYNLKVDLKRWTLQYSLSKNLSGDFMICDSISPSPVVILKSAFLHSLSVPYMRPFPESLFIQASIHYVHTKLLYKSSFSHGSELFTNPHNKWKHESDSKKKLQHMFKRFGVKKVEHSSGEEEWYGCNKNTKRCFGTIVDDMPDFLYNNRWTPPCCLKNLKETAKYVFKIFEKSKVSYWLEGGSLLGAARHKDIIPWDYDVDIGMYKNEISKLEFLVKAEELSHIGSKFVDNLGFVWEKSPEGEFFRVQFSQFNHMHVDIFPFYERNGVMTKDTWFKTHRQDTEFPSRFLKPLTKIDFIGVKASAPNHVREFLEFKFGKGVIENPQYPDPSKIKRKTKEKPEKKG</sequence>
<dbReference type="AlphaFoldDB" id="A0A6P8IZV7"/>
<evidence type="ECO:0000256" key="1">
    <source>
        <dbReference type="SAM" id="MobiDB-lite"/>
    </source>
</evidence>
<dbReference type="GO" id="GO:0035269">
    <property type="term" value="P:protein O-linked glycosylation via mannose"/>
    <property type="evidence" value="ECO:0007669"/>
    <property type="project" value="TreeGrafter"/>
</dbReference>
<dbReference type="PANTHER" id="PTHR13627:SF31">
    <property type="entry name" value="RIBITOL 5-PHOSPHATE TRANSFERASE FKRP"/>
    <property type="match status" value="1"/>
</dbReference>
<evidence type="ECO:0000256" key="2">
    <source>
        <dbReference type="SAM" id="SignalP"/>
    </source>
</evidence>
<keyword evidence="5" id="KW-1185">Reference proteome</keyword>
<protein>
    <submittedName>
        <fullName evidence="6">Fukutin-related protein-like</fullName>
    </submittedName>
</protein>
<dbReference type="PANTHER" id="PTHR13627">
    <property type="entry name" value="FUKUTIN RELATED PROTEIN"/>
    <property type="match status" value="1"/>
</dbReference>
<dbReference type="GeneID" id="116306763"/>
<feature type="region of interest" description="Disordered" evidence="1">
    <location>
        <begin position="510"/>
        <end position="531"/>
    </location>
</feature>
<dbReference type="InParanoid" id="A0A6P8IZV7"/>
<dbReference type="InterPro" id="IPR007074">
    <property type="entry name" value="LicD/FKTN/FKRP_NTP_transf"/>
</dbReference>
<dbReference type="InterPro" id="IPR055105">
    <property type="entry name" value="FKRP_N"/>
</dbReference>
<reference evidence="6" key="1">
    <citation type="submission" date="2025-08" db="UniProtKB">
        <authorList>
            <consortium name="RefSeq"/>
        </authorList>
    </citation>
    <scope>IDENTIFICATION</scope>
    <source>
        <tissue evidence="6">Tentacle</tissue>
    </source>
</reference>
<dbReference type="GO" id="GO:0005794">
    <property type="term" value="C:Golgi apparatus"/>
    <property type="evidence" value="ECO:0007669"/>
    <property type="project" value="TreeGrafter"/>
</dbReference>
<feature type="domain" description="FKRP stem" evidence="4">
    <location>
        <begin position="60"/>
        <end position="302"/>
    </location>
</feature>
<evidence type="ECO:0000259" key="3">
    <source>
        <dbReference type="Pfam" id="PF04991"/>
    </source>
</evidence>
<evidence type="ECO:0000313" key="5">
    <source>
        <dbReference type="Proteomes" id="UP000515163"/>
    </source>
</evidence>
<name>A0A6P8IZV7_ACTTE</name>
<evidence type="ECO:0000313" key="6">
    <source>
        <dbReference type="RefSeq" id="XP_031572717.1"/>
    </source>
</evidence>
<dbReference type="KEGG" id="aten:116306763"/>
<proteinExistence type="predicted"/>
<dbReference type="OrthoDB" id="444255at2759"/>
<keyword evidence="2" id="KW-0732">Signal</keyword>
<feature type="chain" id="PRO_5028145468" evidence="2">
    <location>
        <begin position="30"/>
        <end position="531"/>
    </location>
</feature>
<feature type="region of interest" description="Disordered" evidence="1">
    <location>
        <begin position="35"/>
        <end position="54"/>
    </location>
</feature>
<dbReference type="FunCoup" id="A0A6P8IZV7">
    <property type="interactions" value="893"/>
</dbReference>